<accession>A0A934N4E0</accession>
<evidence type="ECO:0008006" key="5">
    <source>
        <dbReference type="Google" id="ProtNLM"/>
    </source>
</evidence>
<feature type="region of interest" description="Disordered" evidence="1">
    <location>
        <begin position="354"/>
        <end position="404"/>
    </location>
</feature>
<protein>
    <recommendedName>
        <fullName evidence="5">Glycoside hydrolase family 5 domain-containing protein</fullName>
    </recommendedName>
</protein>
<dbReference type="PANTHER" id="PTHR37398">
    <property type="entry name" value="ENDO-BETA-1,4-MANNANASE"/>
    <property type="match status" value="1"/>
</dbReference>
<evidence type="ECO:0000313" key="4">
    <source>
        <dbReference type="Proteomes" id="UP000612893"/>
    </source>
</evidence>
<comment type="caution">
    <text evidence="3">The sequence shown here is derived from an EMBL/GenBank/DDBJ whole genome shotgun (WGS) entry which is preliminary data.</text>
</comment>
<dbReference type="EMBL" id="JAEKNR010000188">
    <property type="protein sequence ID" value="MBJ7600170.1"/>
    <property type="molecule type" value="Genomic_DNA"/>
</dbReference>
<sequence>MRTSHRWVLRALVLGVLALISSSSISASAAAPVGRVPWAGGSWYLNGVDYPWVHYGNDFGANSWGAYGVHDPSTRAIVDADFARMEQQGIRSARWWLFADGRAGIAYDSGGLPTGLDSYVFPDLDAALALAQKHHVYLNLVLTDVSLLYGASYANGVQMGGRPYLVNTAAGRQALVDRVFTPVFDRYGQNPQILSYEVMNEPEWAISEDHAVNGNATQPASLANFQSFVRQVAGAVHGKTHSYVTVGGAASRWAAQWKGLGLDYYSVHFYDWMHPWPDVDVYDSGCSALNLDRPVVIGEYPPGSSVASFRQYLDNWLAGGCSGAWAWSFKGVDSAGAPDPSVMTAWNAAHSAITAIGSPAPPPTPTPAPPPPPPPSPAPGPGPGPGPSTGGPPPEVRFDFQDGSRNGWQVNWGVGIAIRNALTPHDADERALLIRLAPTAGWPAVDVQTGLEGLAPGKTVVYKLWAPSGAKVTVTPYATDQGWQEHFVNQSTLQPGWNTITWRVPQQEGIRAIGLQFNDGAAWGGRLYLDEVAW</sequence>
<dbReference type="Gene3D" id="3.20.20.80">
    <property type="entry name" value="Glycosidases"/>
    <property type="match status" value="1"/>
</dbReference>
<evidence type="ECO:0000256" key="1">
    <source>
        <dbReference type="SAM" id="MobiDB-lite"/>
    </source>
</evidence>
<dbReference type="AlphaFoldDB" id="A0A934N4E0"/>
<dbReference type="Proteomes" id="UP000612893">
    <property type="component" value="Unassembled WGS sequence"/>
</dbReference>
<feature type="signal peptide" evidence="2">
    <location>
        <begin position="1"/>
        <end position="29"/>
    </location>
</feature>
<proteinExistence type="predicted"/>
<dbReference type="InterPro" id="IPR017853">
    <property type="entry name" value="GH"/>
</dbReference>
<feature type="chain" id="PRO_5037151740" description="Glycoside hydrolase family 5 domain-containing protein" evidence="2">
    <location>
        <begin position="30"/>
        <end position="534"/>
    </location>
</feature>
<keyword evidence="4" id="KW-1185">Reference proteome</keyword>
<dbReference type="PANTHER" id="PTHR37398:SF3">
    <property type="entry name" value="GLYCOSIDE HYDROLASE FAMILY 5 DOMAIN-CONTAINING PROTEIN"/>
    <property type="match status" value="1"/>
</dbReference>
<gene>
    <name evidence="3" type="ORF">JF922_19115</name>
</gene>
<evidence type="ECO:0000256" key="2">
    <source>
        <dbReference type="SAM" id="SignalP"/>
    </source>
</evidence>
<dbReference type="SUPFAM" id="SSF51445">
    <property type="entry name" value="(Trans)glycosidases"/>
    <property type="match status" value="1"/>
</dbReference>
<dbReference type="RefSeq" id="WP_338203897.1">
    <property type="nucleotide sequence ID" value="NZ_JAEKNR010000188.1"/>
</dbReference>
<feature type="compositionally biased region" description="Pro residues" evidence="1">
    <location>
        <begin position="359"/>
        <end position="395"/>
    </location>
</feature>
<dbReference type="SUPFAM" id="SSF49785">
    <property type="entry name" value="Galactose-binding domain-like"/>
    <property type="match status" value="1"/>
</dbReference>
<organism evidence="3 4">
    <name type="scientific">Candidatus Nephthysia bennettiae</name>
    <dbReference type="NCBI Taxonomy" id="3127016"/>
    <lineage>
        <taxon>Bacteria</taxon>
        <taxon>Bacillati</taxon>
        <taxon>Candidatus Dormiibacterota</taxon>
        <taxon>Candidatus Dormibacteria</taxon>
        <taxon>Candidatus Dormibacterales</taxon>
        <taxon>Candidatus Dormibacteraceae</taxon>
        <taxon>Candidatus Nephthysia</taxon>
    </lineage>
</organism>
<dbReference type="InterPro" id="IPR008979">
    <property type="entry name" value="Galactose-bd-like_sf"/>
</dbReference>
<evidence type="ECO:0000313" key="3">
    <source>
        <dbReference type="EMBL" id="MBJ7600170.1"/>
    </source>
</evidence>
<name>A0A934N4E0_9BACT</name>
<dbReference type="Gene3D" id="2.60.120.260">
    <property type="entry name" value="Galactose-binding domain-like"/>
    <property type="match status" value="1"/>
</dbReference>
<keyword evidence="2" id="KW-0732">Signal</keyword>
<reference evidence="3" key="1">
    <citation type="submission" date="2020-10" db="EMBL/GenBank/DDBJ databases">
        <title>Ca. Dormibacterota MAGs.</title>
        <authorList>
            <person name="Montgomery K."/>
        </authorList>
    </citation>
    <scope>NUCLEOTIDE SEQUENCE [LARGE SCALE GENOMIC DNA]</scope>
    <source>
        <strain evidence="3">SC8812_S17_10</strain>
    </source>
</reference>